<dbReference type="Gene3D" id="3.40.50.300">
    <property type="entry name" value="P-loop containing nucleotide triphosphate hydrolases"/>
    <property type="match status" value="1"/>
</dbReference>
<keyword evidence="2" id="KW-0378">Hydrolase</keyword>
<evidence type="ECO:0000259" key="1">
    <source>
        <dbReference type="Pfam" id="PF13538"/>
    </source>
</evidence>
<keyword evidence="2" id="KW-0540">Nuclease</keyword>
<dbReference type="AlphaFoldDB" id="A0A642C9G1"/>
<dbReference type="Proteomes" id="UP000435985">
    <property type="component" value="Unassembled WGS sequence"/>
</dbReference>
<dbReference type="GO" id="GO:0004519">
    <property type="term" value="F:endonuclease activity"/>
    <property type="evidence" value="ECO:0007669"/>
    <property type="project" value="UniProtKB-KW"/>
</dbReference>
<dbReference type="InterPro" id="IPR027417">
    <property type="entry name" value="P-loop_NTPase"/>
</dbReference>
<proteinExistence type="predicted"/>
<dbReference type="CDD" id="cd18809">
    <property type="entry name" value="SF1_C_RecD"/>
    <property type="match status" value="1"/>
</dbReference>
<dbReference type="Pfam" id="PF13538">
    <property type="entry name" value="UvrD_C_2"/>
    <property type="match status" value="1"/>
</dbReference>
<protein>
    <submittedName>
        <fullName evidence="2">ATP-dependent endonuclease</fullName>
    </submittedName>
</protein>
<dbReference type="EMBL" id="VWFO01000385">
    <property type="protein sequence ID" value="KAA4653468.1"/>
    <property type="molecule type" value="Genomic_DNA"/>
</dbReference>
<evidence type="ECO:0000313" key="2">
    <source>
        <dbReference type="EMBL" id="KAA4653468.1"/>
    </source>
</evidence>
<organism evidence="2 3">
    <name type="scientific">Bacteroides ovatus</name>
    <dbReference type="NCBI Taxonomy" id="28116"/>
    <lineage>
        <taxon>Bacteria</taxon>
        <taxon>Pseudomonadati</taxon>
        <taxon>Bacteroidota</taxon>
        <taxon>Bacteroidia</taxon>
        <taxon>Bacteroidales</taxon>
        <taxon>Bacteroidaceae</taxon>
        <taxon>Bacteroides</taxon>
    </lineage>
</organism>
<dbReference type="SUPFAM" id="SSF52540">
    <property type="entry name" value="P-loop containing nucleoside triphosphate hydrolases"/>
    <property type="match status" value="1"/>
</dbReference>
<comment type="caution">
    <text evidence="2">The sequence shown here is derived from an EMBL/GenBank/DDBJ whole genome shotgun (WGS) entry which is preliminary data.</text>
</comment>
<sequence length="281" mass="33029">LEVREVDLTQVVRQIQESGILWNATQLRQLIAEDNCYSLPKIKITGFPDIKMVPGTELIDAITSCYDHDGMDETIVICRSNKRANLYNNGIRAQILWREDELNTGDMLMIAKNNYYWTEQYKEMDFIANGEIAVVRRVRKTREMYGFRFAEVTLRFPDQNDFELDANLLLDTLHSDSPALPKVDNDRLFYTILEDYADISNKRDRMKKMKADPHYNALQVKYAYAITCHKAQGGQWQNVFLDQGYMTDEYLTPDYFRWLYTAFTRATKTLYLVNYPKEQIL</sequence>
<feature type="domain" description="UvrD-like helicase C-terminal" evidence="1">
    <location>
        <begin position="222"/>
        <end position="273"/>
    </location>
</feature>
<gene>
    <name evidence="2" type="ORF">F3B98_30075</name>
</gene>
<reference evidence="2 3" key="1">
    <citation type="journal article" date="2019" name="Nat. Med.">
        <title>A library of human gut bacterial isolates paired with longitudinal multiomics data enables mechanistic microbiome research.</title>
        <authorList>
            <person name="Poyet M."/>
            <person name="Groussin M."/>
            <person name="Gibbons S.M."/>
            <person name="Avila-Pacheco J."/>
            <person name="Jiang X."/>
            <person name="Kearney S.M."/>
            <person name="Perrotta A.R."/>
            <person name="Berdy B."/>
            <person name="Zhao S."/>
            <person name="Lieberman T.D."/>
            <person name="Swanson P.K."/>
            <person name="Smith M."/>
            <person name="Roesemann S."/>
            <person name="Alexander J.E."/>
            <person name="Rich S.A."/>
            <person name="Livny J."/>
            <person name="Vlamakis H."/>
            <person name="Clish C."/>
            <person name="Bullock K."/>
            <person name="Deik A."/>
            <person name="Scott J."/>
            <person name="Pierce K.A."/>
            <person name="Xavier R.J."/>
            <person name="Alm E.J."/>
        </authorList>
    </citation>
    <scope>NUCLEOTIDE SEQUENCE [LARGE SCALE GENOMIC DNA]</scope>
    <source>
        <strain evidence="2 3">BIOML-A14</strain>
    </source>
</reference>
<feature type="non-terminal residue" evidence="2">
    <location>
        <position position="1"/>
    </location>
</feature>
<keyword evidence="2" id="KW-0255">Endonuclease</keyword>
<name>A0A642C9G1_BACOV</name>
<evidence type="ECO:0000313" key="3">
    <source>
        <dbReference type="Proteomes" id="UP000435985"/>
    </source>
</evidence>
<accession>A0A642C9G1</accession>
<dbReference type="InterPro" id="IPR027785">
    <property type="entry name" value="UvrD-like_helicase_C"/>
</dbReference>